<dbReference type="InterPro" id="IPR025714">
    <property type="entry name" value="Methyltranfer_dom"/>
</dbReference>
<dbReference type="PANTHER" id="PTHR13369">
    <property type="match status" value="1"/>
</dbReference>
<dbReference type="GO" id="GO:0032259">
    <property type="term" value="P:methylation"/>
    <property type="evidence" value="ECO:0007669"/>
    <property type="project" value="UniProtKB-KW"/>
</dbReference>
<sequence length="388" mass="42105">MLPLPTALEQVREALLDDRGLVRAVASGHRRGAEQPWRRVEIRPVELKAGRRLQVVTYDERQAFTANFAPGEDAAARVGELLEHPFGNWHVETAAETLQLRVTKKGEGQLSRARSSAPDAPRAQGNDRAPRHLLAPDDPLFSVLGASGAKRRQVDAFLQSVAATGGELPADRVRVVDLGCGNAYLTFAAHRFLSGDREVELLGVDTKAQSREHGERVAASLGISGSVRFVESTIADAPIEAADLVLALHACDTATDEALARAVRARATVLLVAPCCHHDLQSQLVGQEAPEPYAVLTRHPILRERFVDVLTDSLRAALLRLLGYRVEVVEFVAAEQTPRNVLLRAVRTGAPPAAGAVEEYLCLVDDWGVVPALQRMLHDELVPVLGRP</sequence>
<dbReference type="Gene3D" id="3.40.50.150">
    <property type="entry name" value="Vaccinia Virus protein VP39"/>
    <property type="match status" value="1"/>
</dbReference>
<dbReference type="GO" id="GO:0005737">
    <property type="term" value="C:cytoplasm"/>
    <property type="evidence" value="ECO:0007669"/>
    <property type="project" value="TreeGrafter"/>
</dbReference>
<accession>A0A420XK73</accession>
<dbReference type="InParanoid" id="A0A420XK73"/>
<dbReference type="Proteomes" id="UP000281955">
    <property type="component" value="Unassembled WGS sequence"/>
</dbReference>
<dbReference type="GO" id="GO:0008168">
    <property type="term" value="F:methyltransferase activity"/>
    <property type="evidence" value="ECO:0007669"/>
    <property type="project" value="UniProtKB-KW"/>
</dbReference>
<dbReference type="InterPro" id="IPR029063">
    <property type="entry name" value="SAM-dependent_MTases_sf"/>
</dbReference>
<organism evidence="3 4">
    <name type="scientific">Motilibacter peucedani</name>
    <dbReference type="NCBI Taxonomy" id="598650"/>
    <lineage>
        <taxon>Bacteria</taxon>
        <taxon>Bacillati</taxon>
        <taxon>Actinomycetota</taxon>
        <taxon>Actinomycetes</taxon>
        <taxon>Motilibacterales</taxon>
        <taxon>Motilibacteraceae</taxon>
        <taxon>Motilibacter</taxon>
    </lineage>
</organism>
<evidence type="ECO:0000259" key="2">
    <source>
        <dbReference type="Pfam" id="PF13679"/>
    </source>
</evidence>
<dbReference type="EMBL" id="RBWV01000016">
    <property type="protein sequence ID" value="RKS68541.1"/>
    <property type="molecule type" value="Genomic_DNA"/>
</dbReference>
<comment type="caution">
    <text evidence="3">The sequence shown here is derived from an EMBL/GenBank/DDBJ whole genome shotgun (WGS) entry which is preliminary data.</text>
</comment>
<feature type="region of interest" description="Disordered" evidence="1">
    <location>
        <begin position="105"/>
        <end position="132"/>
    </location>
</feature>
<protein>
    <submittedName>
        <fullName evidence="3">Methyltransferase family protein</fullName>
    </submittedName>
</protein>
<feature type="compositionally biased region" description="Low complexity" evidence="1">
    <location>
        <begin position="111"/>
        <end position="123"/>
    </location>
</feature>
<reference evidence="3 4" key="1">
    <citation type="submission" date="2018-10" db="EMBL/GenBank/DDBJ databases">
        <title>Genomic Encyclopedia of Archaeal and Bacterial Type Strains, Phase II (KMG-II): from individual species to whole genera.</title>
        <authorList>
            <person name="Goeker M."/>
        </authorList>
    </citation>
    <scope>NUCLEOTIDE SEQUENCE [LARGE SCALE GENOMIC DNA]</scope>
    <source>
        <strain evidence="3 4">RP-AC37</strain>
    </source>
</reference>
<name>A0A420XK73_9ACTN</name>
<dbReference type="PANTHER" id="PTHR13369:SF3">
    <property type="entry name" value="METHYLTRANSFERASE DOMAIN-CONTAINING PROTEIN"/>
    <property type="match status" value="1"/>
</dbReference>
<feature type="domain" description="Methyltransferase" evidence="2">
    <location>
        <begin position="150"/>
        <end position="283"/>
    </location>
</feature>
<evidence type="ECO:0000313" key="3">
    <source>
        <dbReference type="EMBL" id="RKS68541.1"/>
    </source>
</evidence>
<keyword evidence="4" id="KW-1185">Reference proteome</keyword>
<gene>
    <name evidence="3" type="ORF">CLV35_3669</name>
</gene>
<evidence type="ECO:0000313" key="4">
    <source>
        <dbReference type="Proteomes" id="UP000281955"/>
    </source>
</evidence>
<proteinExistence type="predicted"/>
<dbReference type="Pfam" id="PF13679">
    <property type="entry name" value="Methyltransf_32"/>
    <property type="match status" value="1"/>
</dbReference>
<keyword evidence="3" id="KW-0489">Methyltransferase</keyword>
<dbReference type="SUPFAM" id="SSF53335">
    <property type="entry name" value="S-adenosyl-L-methionine-dependent methyltransferases"/>
    <property type="match status" value="1"/>
</dbReference>
<dbReference type="AlphaFoldDB" id="A0A420XK73"/>
<keyword evidence="3" id="KW-0808">Transferase</keyword>
<evidence type="ECO:0000256" key="1">
    <source>
        <dbReference type="SAM" id="MobiDB-lite"/>
    </source>
</evidence>